<evidence type="ECO:0000313" key="2">
    <source>
        <dbReference type="EMBL" id="PAV92819.1"/>
    </source>
</evidence>
<dbReference type="EMBL" id="LIAE01005984">
    <property type="protein sequence ID" value="PAV92819.1"/>
    <property type="molecule type" value="Genomic_DNA"/>
</dbReference>
<dbReference type="InterPro" id="IPR004142">
    <property type="entry name" value="NDRG"/>
</dbReference>
<dbReference type="Pfam" id="PF03096">
    <property type="entry name" value="Ndr"/>
    <property type="match status" value="1"/>
</dbReference>
<name>A0A2A2M313_9BILA</name>
<gene>
    <name evidence="2" type="ORF">WR25_18112</name>
</gene>
<dbReference type="AlphaFoldDB" id="A0A2A2M313"/>
<dbReference type="Gene3D" id="3.40.50.1820">
    <property type="entry name" value="alpha/beta hydrolase"/>
    <property type="match status" value="1"/>
</dbReference>
<organism evidence="2 3">
    <name type="scientific">Diploscapter pachys</name>
    <dbReference type="NCBI Taxonomy" id="2018661"/>
    <lineage>
        <taxon>Eukaryota</taxon>
        <taxon>Metazoa</taxon>
        <taxon>Ecdysozoa</taxon>
        <taxon>Nematoda</taxon>
        <taxon>Chromadorea</taxon>
        <taxon>Rhabditida</taxon>
        <taxon>Rhabditina</taxon>
        <taxon>Rhabditomorpha</taxon>
        <taxon>Rhabditoidea</taxon>
        <taxon>Rhabditidae</taxon>
        <taxon>Diploscapter</taxon>
    </lineage>
</organism>
<protein>
    <submittedName>
        <fullName evidence="2">Uncharacterized protein</fullName>
    </submittedName>
</protein>
<evidence type="ECO:0000313" key="3">
    <source>
        <dbReference type="Proteomes" id="UP000218231"/>
    </source>
</evidence>
<dbReference type="STRING" id="2018661.A0A2A2M313"/>
<reference evidence="2 3" key="1">
    <citation type="journal article" date="2017" name="Curr. Biol.">
        <title>Genome architecture and evolution of a unichromosomal asexual nematode.</title>
        <authorList>
            <person name="Fradin H."/>
            <person name="Zegar C."/>
            <person name="Gutwein M."/>
            <person name="Lucas J."/>
            <person name="Kovtun M."/>
            <person name="Corcoran D."/>
            <person name="Baugh L.R."/>
            <person name="Kiontke K."/>
            <person name="Gunsalus K."/>
            <person name="Fitch D.H."/>
            <person name="Piano F."/>
        </authorList>
    </citation>
    <scope>NUCLEOTIDE SEQUENCE [LARGE SCALE GENOMIC DNA]</scope>
    <source>
        <strain evidence="2">PF1309</strain>
    </source>
</reference>
<comment type="caution">
    <text evidence="2">The sequence shown here is derived from an EMBL/GenBank/DDBJ whole genome shotgun (WGS) entry which is preliminary data.</text>
</comment>
<keyword evidence="3" id="KW-1185">Reference proteome</keyword>
<sequence length="85" mass="9377">MSEEAVPMVAVQTQHCGVLHVYVQGNIEDKSGKTFFITVHDIGTNHKSFIRFVNDPSMAPVKDKSIFLHVCVPGQEQNASDFSGE</sequence>
<dbReference type="InterPro" id="IPR029058">
    <property type="entry name" value="AB_hydrolase_fold"/>
</dbReference>
<evidence type="ECO:0000256" key="1">
    <source>
        <dbReference type="ARBA" id="ARBA00005598"/>
    </source>
</evidence>
<dbReference type="Proteomes" id="UP000218231">
    <property type="component" value="Unassembled WGS sequence"/>
</dbReference>
<proteinExistence type="inferred from homology"/>
<comment type="similarity">
    <text evidence="1">Belongs to the NDRG family.</text>
</comment>
<dbReference type="PANTHER" id="PTHR11034">
    <property type="entry name" value="N-MYC DOWNSTREAM REGULATED"/>
    <property type="match status" value="1"/>
</dbReference>
<dbReference type="OrthoDB" id="191979at2759"/>
<accession>A0A2A2M313</accession>